<evidence type="ECO:0000313" key="1">
    <source>
        <dbReference type="EMBL" id="KKL60036.1"/>
    </source>
</evidence>
<protein>
    <submittedName>
        <fullName evidence="1">Uncharacterized protein</fullName>
    </submittedName>
</protein>
<organism evidence="1">
    <name type="scientific">marine sediment metagenome</name>
    <dbReference type="NCBI Taxonomy" id="412755"/>
    <lineage>
        <taxon>unclassified sequences</taxon>
        <taxon>metagenomes</taxon>
        <taxon>ecological metagenomes</taxon>
    </lineage>
</organism>
<name>A0A0F9E1T0_9ZZZZ</name>
<dbReference type="EMBL" id="LAZR01029286">
    <property type="protein sequence ID" value="KKL60036.1"/>
    <property type="molecule type" value="Genomic_DNA"/>
</dbReference>
<gene>
    <name evidence="1" type="ORF">LCGC14_2209350</name>
</gene>
<accession>A0A0F9E1T0</accession>
<proteinExistence type="predicted"/>
<dbReference type="AlphaFoldDB" id="A0A0F9E1T0"/>
<sequence length="144" mass="16282">MPYIRCGNNKVPIEACKTHSAGFRRDGTPINRDPKIDDYAHCIDCIEWIELDKDYTVENIIVKTKKKDVPKRNTARRKKRKVVNGDLEDVYLEKCEDIGELTVWLTGLNMPSLLRLAKSVGIKAFGIKKNIVIGEIIALEGGKV</sequence>
<comment type="caution">
    <text evidence="1">The sequence shown here is derived from an EMBL/GenBank/DDBJ whole genome shotgun (WGS) entry which is preliminary data.</text>
</comment>
<reference evidence="1" key="1">
    <citation type="journal article" date="2015" name="Nature">
        <title>Complex archaea that bridge the gap between prokaryotes and eukaryotes.</title>
        <authorList>
            <person name="Spang A."/>
            <person name="Saw J.H."/>
            <person name="Jorgensen S.L."/>
            <person name="Zaremba-Niedzwiedzka K."/>
            <person name="Martijn J."/>
            <person name="Lind A.E."/>
            <person name="van Eijk R."/>
            <person name="Schleper C."/>
            <person name="Guy L."/>
            <person name="Ettema T.J."/>
        </authorList>
    </citation>
    <scope>NUCLEOTIDE SEQUENCE</scope>
</reference>